<dbReference type="InterPro" id="IPR024962">
    <property type="entry name" value="YukD-like"/>
</dbReference>
<keyword evidence="2" id="KW-1185">Reference proteome</keyword>
<protein>
    <submittedName>
        <fullName evidence="1">Ubiquitin</fullName>
    </submittedName>
</protein>
<comment type="caution">
    <text evidence="1">The sequence shown here is derived from an EMBL/GenBank/DDBJ whole genome shotgun (WGS) entry which is preliminary data.</text>
</comment>
<proteinExistence type="predicted"/>
<evidence type="ECO:0000313" key="1">
    <source>
        <dbReference type="EMBL" id="KAB7708253.1"/>
    </source>
</evidence>
<dbReference type="Pfam" id="PF08817">
    <property type="entry name" value="YukD"/>
    <property type="match status" value="1"/>
</dbReference>
<evidence type="ECO:0000313" key="2">
    <source>
        <dbReference type="Proteomes" id="UP000429595"/>
    </source>
</evidence>
<dbReference type="RefSeq" id="WP_152150238.1">
    <property type="nucleotide sequence ID" value="NZ_WEIO01000002.1"/>
</dbReference>
<dbReference type="Gene3D" id="3.10.20.90">
    <property type="entry name" value="Phosphatidylinositol 3-kinase Catalytic Subunit, Chain A, domain 1"/>
    <property type="match status" value="1"/>
</dbReference>
<accession>A0A6I1FMM2</accession>
<name>A0A6I1FMM2_9BACI</name>
<reference evidence="1 2" key="1">
    <citation type="submission" date="2019-10" db="EMBL/GenBank/DDBJ databases">
        <title>Bacillus aerolatum sp. nov., isolated from bioaerosol of sport playgrounds.</title>
        <authorList>
            <person name="Chen P."/>
            <person name="Zhang G."/>
        </authorList>
    </citation>
    <scope>NUCLEOTIDE SEQUENCE [LARGE SCALE GENOMIC DNA]</scope>
    <source>
        <strain evidence="1 2">CX253</strain>
    </source>
</reference>
<organism evidence="1 2">
    <name type="scientific">Bacillus aerolatus</name>
    <dbReference type="NCBI Taxonomy" id="2653354"/>
    <lineage>
        <taxon>Bacteria</taxon>
        <taxon>Bacillati</taxon>
        <taxon>Bacillota</taxon>
        <taxon>Bacilli</taxon>
        <taxon>Bacillales</taxon>
        <taxon>Bacillaceae</taxon>
        <taxon>Bacillus</taxon>
    </lineage>
</organism>
<dbReference type="AlphaFoldDB" id="A0A6I1FMM2"/>
<dbReference type="EMBL" id="WEIO01000002">
    <property type="protein sequence ID" value="KAB7708253.1"/>
    <property type="molecule type" value="Genomic_DNA"/>
</dbReference>
<sequence length="79" mass="9119">MYIQITIDLHNYNGDVFDLRLSNYLPVKKAAEIAWQLKGIKDEPREGCWVRIVNKEKVCPGDWTLQESGITTGDRLEIL</sequence>
<dbReference type="Proteomes" id="UP000429595">
    <property type="component" value="Unassembled WGS sequence"/>
</dbReference>
<gene>
    <name evidence="1" type="ORF">F9802_06015</name>
</gene>